<keyword evidence="4" id="KW-1185">Reference proteome</keyword>
<dbReference type="AlphaFoldDB" id="A0AAN7Y9V7"/>
<organism evidence="3 4">
    <name type="scientific">Lithohypha guttulata</name>
    <dbReference type="NCBI Taxonomy" id="1690604"/>
    <lineage>
        <taxon>Eukaryota</taxon>
        <taxon>Fungi</taxon>
        <taxon>Dikarya</taxon>
        <taxon>Ascomycota</taxon>
        <taxon>Pezizomycotina</taxon>
        <taxon>Eurotiomycetes</taxon>
        <taxon>Chaetothyriomycetidae</taxon>
        <taxon>Chaetothyriales</taxon>
        <taxon>Trichomeriaceae</taxon>
        <taxon>Lithohypha</taxon>
    </lineage>
</organism>
<dbReference type="EMBL" id="JAVRRJ010000006">
    <property type="protein sequence ID" value="KAK5083958.1"/>
    <property type="molecule type" value="Genomic_DNA"/>
</dbReference>
<name>A0AAN7Y9V7_9EURO</name>
<feature type="region of interest" description="Disordered" evidence="1">
    <location>
        <begin position="1"/>
        <end position="29"/>
    </location>
</feature>
<dbReference type="Proteomes" id="UP001309876">
    <property type="component" value="Unassembled WGS sequence"/>
</dbReference>
<evidence type="ECO:0000313" key="4">
    <source>
        <dbReference type="Proteomes" id="UP001309876"/>
    </source>
</evidence>
<dbReference type="InterPro" id="IPR002921">
    <property type="entry name" value="Fungal_lipase-type"/>
</dbReference>
<dbReference type="SUPFAM" id="SSF53474">
    <property type="entry name" value="alpha/beta-Hydrolases"/>
    <property type="match status" value="1"/>
</dbReference>
<gene>
    <name evidence="3" type="ORF">LTR05_006465</name>
</gene>
<reference evidence="3 4" key="1">
    <citation type="submission" date="2023-08" db="EMBL/GenBank/DDBJ databases">
        <title>Black Yeasts Isolated from many extreme environments.</title>
        <authorList>
            <person name="Coleine C."/>
            <person name="Stajich J.E."/>
            <person name="Selbmann L."/>
        </authorList>
    </citation>
    <scope>NUCLEOTIDE SEQUENCE [LARGE SCALE GENOMIC DNA]</scope>
    <source>
        <strain evidence="3 4">CCFEE 5910</strain>
    </source>
</reference>
<evidence type="ECO:0000256" key="1">
    <source>
        <dbReference type="SAM" id="MobiDB-lite"/>
    </source>
</evidence>
<protein>
    <recommendedName>
        <fullName evidence="2">Fungal lipase-type domain-containing protein</fullName>
    </recommendedName>
</protein>
<dbReference type="PANTHER" id="PTHR46023:SF6">
    <property type="entry name" value="LIPASE CLASS 3 FAMILY PROTEIN"/>
    <property type="match status" value="1"/>
</dbReference>
<dbReference type="Pfam" id="PF01764">
    <property type="entry name" value="Lipase_3"/>
    <property type="match status" value="1"/>
</dbReference>
<dbReference type="PANTHER" id="PTHR46023">
    <property type="entry name" value="LIPASE CLASS 3 PROTEIN-LIKE"/>
    <property type="match status" value="1"/>
</dbReference>
<evidence type="ECO:0000313" key="3">
    <source>
        <dbReference type="EMBL" id="KAK5083958.1"/>
    </source>
</evidence>
<evidence type="ECO:0000259" key="2">
    <source>
        <dbReference type="Pfam" id="PF01764"/>
    </source>
</evidence>
<dbReference type="Gene3D" id="3.40.50.1820">
    <property type="entry name" value="alpha/beta hydrolase"/>
    <property type="match status" value="1"/>
</dbReference>
<accession>A0AAN7Y9V7</accession>
<dbReference type="CDD" id="cd00519">
    <property type="entry name" value="Lipase_3"/>
    <property type="match status" value="1"/>
</dbReference>
<sequence>MGLFSSRRQTTTPPQPPPMIATAPQPQFNATPPAYHPIPAYGDVLGGYSQAQNLSQQTASFEQGNYSPGAHAITLQRSIDQDAVDEQFSNIIAGIDEDRWNENDDDFSIILSEDAGQSAPRSVETTRAVTQNRAERKRPQPNQRCTQKITIWSKVSFYNNSKLPSDLPPLRVYIPTWPLICLAAQYSANAYKSLNSSMGRDAFVSADPRLGTKAMVINSVPCDDKKTLVFAIRGTSTLSLRDWNVNLQTAPISPAGFLDDEGNLCHAGFLKVAKAMIKPIAMRLRSLLEENPSRASCSLLITGHSAGGAVAALLYSHMLSSIRSELSILTGCFKRIHCVTFGAPPVTLLPLAKPDVKNFQKSLFFSFINEGDPVVRAEKAYMRSLVDLLSSPLPISSKPDQRMRVTAGTTMTCLQNSMSKLDLTIPKMELTNPCSQAVANRLVNKCSLLGYLQQDTSVKPSAQFQQQLSTRPQPNIWLVPQATLSNAGRLVLMRAPAQPSSSGEKSSSAMQRVTSQRWEKDNLSKVTVHTVTDAQLRNVVFGDPAMHAMEVYLRRVDMLALKAVTARG</sequence>
<feature type="domain" description="Fungal lipase-type" evidence="2">
    <location>
        <begin position="229"/>
        <end position="377"/>
    </location>
</feature>
<dbReference type="InterPro" id="IPR029058">
    <property type="entry name" value="AB_hydrolase_fold"/>
</dbReference>
<proteinExistence type="predicted"/>
<comment type="caution">
    <text evidence="3">The sequence shown here is derived from an EMBL/GenBank/DDBJ whole genome shotgun (WGS) entry which is preliminary data.</text>
</comment>
<dbReference type="GO" id="GO:0006629">
    <property type="term" value="P:lipid metabolic process"/>
    <property type="evidence" value="ECO:0007669"/>
    <property type="project" value="InterPro"/>
</dbReference>